<dbReference type="Gene3D" id="3.40.50.300">
    <property type="entry name" value="P-loop containing nucleotide triphosphate hydrolases"/>
    <property type="match status" value="1"/>
</dbReference>
<dbReference type="EMBL" id="BMPQ01000011">
    <property type="protein sequence ID" value="GGK79394.1"/>
    <property type="molecule type" value="Genomic_DNA"/>
</dbReference>
<dbReference type="Pfam" id="PF13374">
    <property type="entry name" value="TPR_10"/>
    <property type="match status" value="3"/>
</dbReference>
<sequence>MALLDVVGAVAGVVALGLGGWQLRVAILDRRDARNGRTADGGPGTGVDGALSVAVPFGRLPVDVLGRDALLAELNASLGGAWRKRRPGVWVLAGLGGVGKSTVALRLAAEARSRGWPVWWVNAADPLSLRGGVLEVLRQVGAPDAVAREVRDGTPTAADRFWTFLEGAVKRAVLIFDNADEPAVLAADGVSLPGDGTGWIRSSSGVLIVVTTRTSDPRTWGSWAQMRVLTALDDDSAADVLRRLAPRVDDPTGREAMALAKRLGALPLALHLAGTYLASPFARWHGFGDYQQALDGTAAPEVIADLDTIRANSRTAVSQTWELSLDALAAQGLERARHLLYLLSCLAPATPIPGGLLRPEADTDAREFASTLRGLAEVGLIDVADDEAVGHRDVVVHPVVADICRAHILTSPTASGIAVMADAVRLLSAAGGELDSERPGDWAAWERLLPHVSAGVSWMAPHLDNESLVMLLTVSRAGFNALWGIGRQGSRDGEVLARANLAAAERLGDEHPDNLAARNDLGIYLCAAGAPHEAEEMFRTVLAGRRRVLGEDHVDTLRTRDALIGAILEQGRFDEAEPMYRELIADMTRVLGADHRETLTTSVDLAWSIGMQGRPAEAAEICRQTLDLDRRILGDENPRTLDAWDDLSRWTNERGDHATAEQMSRELLDIELRVMGSEHQLTLTTRANLARAIANQGRLDEAEHLLREGLADMERALGEEHYRSITARRYLADTVAAQGRVAEATQLYVQVLHLQQRRLGHEHPETLVTRQLVAETAS</sequence>
<proteinExistence type="predicted"/>
<evidence type="ECO:0000313" key="1">
    <source>
        <dbReference type="EMBL" id="GGK79394.1"/>
    </source>
</evidence>
<comment type="caution">
    <text evidence="1">The sequence shown here is derived from an EMBL/GenBank/DDBJ whole genome shotgun (WGS) entry which is preliminary data.</text>
</comment>
<dbReference type="InterPro" id="IPR011990">
    <property type="entry name" value="TPR-like_helical_dom_sf"/>
</dbReference>
<name>A0A917QZT1_9ACTN</name>
<dbReference type="SUPFAM" id="SSF52540">
    <property type="entry name" value="P-loop containing nucleoside triphosphate hydrolases"/>
    <property type="match status" value="1"/>
</dbReference>
<evidence type="ECO:0000313" key="2">
    <source>
        <dbReference type="Proteomes" id="UP000637788"/>
    </source>
</evidence>
<protein>
    <submittedName>
        <fullName evidence="1">ATP/GTP-binding protein</fullName>
    </submittedName>
</protein>
<dbReference type="Gene3D" id="1.25.40.10">
    <property type="entry name" value="Tetratricopeptide repeat domain"/>
    <property type="match status" value="2"/>
</dbReference>
<keyword evidence="2" id="KW-1185">Reference proteome</keyword>
<dbReference type="AlphaFoldDB" id="A0A917QZT1"/>
<dbReference type="SUPFAM" id="SSF48452">
    <property type="entry name" value="TPR-like"/>
    <property type="match status" value="2"/>
</dbReference>
<organism evidence="1 2">
    <name type="scientific">Streptomyces flaveus</name>
    <dbReference type="NCBI Taxonomy" id="66370"/>
    <lineage>
        <taxon>Bacteria</taxon>
        <taxon>Bacillati</taxon>
        <taxon>Actinomycetota</taxon>
        <taxon>Actinomycetes</taxon>
        <taxon>Kitasatosporales</taxon>
        <taxon>Streptomycetaceae</taxon>
        <taxon>Streptomyces</taxon>
        <taxon>Streptomyces aurantiacus group</taxon>
    </lineage>
</organism>
<dbReference type="Proteomes" id="UP000637788">
    <property type="component" value="Unassembled WGS sequence"/>
</dbReference>
<dbReference type="InterPro" id="IPR053137">
    <property type="entry name" value="NLR-like"/>
</dbReference>
<dbReference type="PANTHER" id="PTHR46082:SF6">
    <property type="entry name" value="AAA+ ATPASE DOMAIN-CONTAINING PROTEIN-RELATED"/>
    <property type="match status" value="1"/>
</dbReference>
<dbReference type="Pfam" id="PF13424">
    <property type="entry name" value="TPR_12"/>
    <property type="match status" value="1"/>
</dbReference>
<gene>
    <name evidence="1" type="ORF">GCM10010094_45820</name>
</gene>
<dbReference type="PANTHER" id="PTHR46082">
    <property type="entry name" value="ATP/GTP-BINDING PROTEIN-RELATED"/>
    <property type="match status" value="1"/>
</dbReference>
<accession>A0A917QZT1</accession>
<reference evidence="1" key="2">
    <citation type="submission" date="2020-09" db="EMBL/GenBank/DDBJ databases">
        <authorList>
            <person name="Sun Q."/>
            <person name="Ohkuma M."/>
        </authorList>
    </citation>
    <scope>NUCLEOTIDE SEQUENCE</scope>
    <source>
        <strain evidence="1">JCM 3035</strain>
    </source>
</reference>
<reference evidence="1" key="1">
    <citation type="journal article" date="2014" name="Int. J. Syst. Evol. Microbiol.">
        <title>Complete genome sequence of Corynebacterium casei LMG S-19264T (=DSM 44701T), isolated from a smear-ripened cheese.</title>
        <authorList>
            <consortium name="US DOE Joint Genome Institute (JGI-PGF)"/>
            <person name="Walter F."/>
            <person name="Albersmeier A."/>
            <person name="Kalinowski J."/>
            <person name="Ruckert C."/>
        </authorList>
    </citation>
    <scope>NUCLEOTIDE SEQUENCE</scope>
    <source>
        <strain evidence="1">JCM 3035</strain>
    </source>
</reference>
<dbReference type="InterPro" id="IPR027417">
    <property type="entry name" value="P-loop_NTPase"/>
</dbReference>